<dbReference type="PANTHER" id="PTHR10938:SF0">
    <property type="entry name" value="TRANSLATION INITIATION FACTOR IF-3, MITOCHONDRIAL"/>
    <property type="match status" value="1"/>
</dbReference>
<name>A0A449BEL8_HAPAX</name>
<dbReference type="InterPro" id="IPR001288">
    <property type="entry name" value="Translation_initiation_fac_3"/>
</dbReference>
<organism evidence="8 9">
    <name type="scientific">Haploplasma axanthum</name>
    <name type="common">Acholeplasma axanthum</name>
    <dbReference type="NCBI Taxonomy" id="29552"/>
    <lineage>
        <taxon>Bacteria</taxon>
        <taxon>Bacillati</taxon>
        <taxon>Mycoplasmatota</taxon>
        <taxon>Mollicutes</taxon>
        <taxon>Acholeplasmatales</taxon>
        <taxon>Acholeplasmataceae</taxon>
        <taxon>Haploplasma</taxon>
    </lineage>
</organism>
<dbReference type="GO" id="GO:0003743">
    <property type="term" value="F:translation initiation factor activity"/>
    <property type="evidence" value="ECO:0007669"/>
    <property type="project" value="UniProtKB-UniRule"/>
</dbReference>
<comment type="subunit">
    <text evidence="5">Monomer.</text>
</comment>
<dbReference type="InterPro" id="IPR019814">
    <property type="entry name" value="Translation_initiation_fac_3_N"/>
</dbReference>
<sequence>MLRDKAIKLSYEKDLDLVVVAPEAKVMVAKMMDYSKYRYEQQRKLREMKKNQHIVDVKEIRLSPTIGEHDFNTKLNNAKKFIQKGDKVKITLRFRGRMITHSQLGGEVVEKFIDALGDMVLVEAKPKLEGSQMVAVVAPINNN</sequence>
<keyword evidence="2 5" id="KW-0396">Initiation factor</keyword>
<keyword evidence="3 5" id="KW-0648">Protein biosynthesis</keyword>
<evidence type="ECO:0000256" key="1">
    <source>
        <dbReference type="ARBA" id="ARBA00005439"/>
    </source>
</evidence>
<dbReference type="NCBIfam" id="TIGR00168">
    <property type="entry name" value="infC"/>
    <property type="match status" value="1"/>
</dbReference>
<feature type="domain" description="Translation initiation factor 3 N-terminal" evidence="7">
    <location>
        <begin position="3"/>
        <end position="47"/>
    </location>
</feature>
<evidence type="ECO:0000259" key="6">
    <source>
        <dbReference type="Pfam" id="PF00707"/>
    </source>
</evidence>
<dbReference type="InterPro" id="IPR019815">
    <property type="entry name" value="Translation_initiation_fac_3_C"/>
</dbReference>
<dbReference type="STRING" id="1278311.GCA_000428705_00256"/>
<proteinExistence type="inferred from homology"/>
<dbReference type="GO" id="GO:0032790">
    <property type="term" value="P:ribosome disassembly"/>
    <property type="evidence" value="ECO:0007669"/>
    <property type="project" value="TreeGrafter"/>
</dbReference>
<evidence type="ECO:0000313" key="9">
    <source>
        <dbReference type="Proteomes" id="UP000289841"/>
    </source>
</evidence>
<feature type="domain" description="Translation initiation factor 3 C-terminal" evidence="6">
    <location>
        <begin position="55"/>
        <end position="139"/>
    </location>
</feature>
<dbReference type="Gene3D" id="3.30.110.10">
    <property type="entry name" value="Translation initiation factor 3 (IF-3), C-terminal domain"/>
    <property type="match status" value="1"/>
</dbReference>
<dbReference type="Pfam" id="PF05198">
    <property type="entry name" value="IF3_N"/>
    <property type="match status" value="1"/>
</dbReference>
<evidence type="ECO:0000256" key="3">
    <source>
        <dbReference type="ARBA" id="ARBA00022917"/>
    </source>
</evidence>
<accession>A0A449BEL8</accession>
<dbReference type="Proteomes" id="UP000289841">
    <property type="component" value="Chromosome"/>
</dbReference>
<comment type="function">
    <text evidence="5">IF-3 binds to the 30S ribosomal subunit and shifts the equilibrium between 70S ribosomes and their 50S and 30S subunits in favor of the free subunits, thus enhancing the availability of 30S subunits on which protein synthesis initiation begins.</text>
</comment>
<dbReference type="GO" id="GO:0043022">
    <property type="term" value="F:ribosome binding"/>
    <property type="evidence" value="ECO:0007669"/>
    <property type="project" value="TreeGrafter"/>
</dbReference>
<keyword evidence="9" id="KW-1185">Reference proteome</keyword>
<evidence type="ECO:0000313" key="8">
    <source>
        <dbReference type="EMBL" id="VEU80877.1"/>
    </source>
</evidence>
<evidence type="ECO:0000256" key="2">
    <source>
        <dbReference type="ARBA" id="ARBA00022540"/>
    </source>
</evidence>
<dbReference type="GO" id="GO:0016020">
    <property type="term" value="C:membrane"/>
    <property type="evidence" value="ECO:0007669"/>
    <property type="project" value="TreeGrafter"/>
</dbReference>
<dbReference type="SUPFAM" id="SSF55200">
    <property type="entry name" value="Translation initiation factor IF3, C-terminal domain"/>
    <property type="match status" value="1"/>
</dbReference>
<evidence type="ECO:0000259" key="7">
    <source>
        <dbReference type="Pfam" id="PF05198"/>
    </source>
</evidence>
<comment type="subcellular location">
    <subcellularLocation>
        <location evidence="5">Cytoplasm</location>
    </subcellularLocation>
</comment>
<dbReference type="Pfam" id="PF00707">
    <property type="entry name" value="IF3_C"/>
    <property type="match status" value="1"/>
</dbReference>
<gene>
    <name evidence="8" type="primary">infC</name>
    <name evidence="8" type="ORF">NCTC10138_01265</name>
</gene>
<dbReference type="AlphaFoldDB" id="A0A449BEL8"/>
<dbReference type="Gene3D" id="3.10.20.80">
    <property type="entry name" value="Translation initiation factor 3 (IF-3), N-terminal domain"/>
    <property type="match status" value="1"/>
</dbReference>
<reference evidence="8 9" key="1">
    <citation type="submission" date="2019-01" db="EMBL/GenBank/DDBJ databases">
        <authorList>
            <consortium name="Pathogen Informatics"/>
        </authorList>
    </citation>
    <scope>NUCLEOTIDE SEQUENCE [LARGE SCALE GENOMIC DNA]</scope>
    <source>
        <strain evidence="8 9">NCTC10138</strain>
    </source>
</reference>
<dbReference type="InterPro" id="IPR036788">
    <property type="entry name" value="T_IF-3_C_sf"/>
</dbReference>
<dbReference type="FunFam" id="3.30.110.10:FF:000001">
    <property type="entry name" value="Translation initiation factor IF-3"/>
    <property type="match status" value="1"/>
</dbReference>
<dbReference type="PANTHER" id="PTHR10938">
    <property type="entry name" value="TRANSLATION INITIATION FACTOR IF-3"/>
    <property type="match status" value="1"/>
</dbReference>
<dbReference type="PROSITE" id="PS00938">
    <property type="entry name" value="IF3"/>
    <property type="match status" value="1"/>
</dbReference>
<dbReference type="SUPFAM" id="SSF54364">
    <property type="entry name" value="Translation initiation factor IF3, N-terminal domain"/>
    <property type="match status" value="1"/>
</dbReference>
<comment type="similarity">
    <text evidence="1 5">Belongs to the IF-3 family.</text>
</comment>
<dbReference type="KEGG" id="aaxa:NCTC10138_01265"/>
<evidence type="ECO:0000256" key="5">
    <source>
        <dbReference type="RuleBase" id="RU000646"/>
    </source>
</evidence>
<dbReference type="InterPro" id="IPR036787">
    <property type="entry name" value="T_IF-3_N_sf"/>
</dbReference>
<dbReference type="EMBL" id="LR215048">
    <property type="protein sequence ID" value="VEU80877.1"/>
    <property type="molecule type" value="Genomic_DNA"/>
</dbReference>
<evidence type="ECO:0000256" key="4">
    <source>
        <dbReference type="NCBIfam" id="TIGR00168"/>
    </source>
</evidence>
<dbReference type="GO" id="GO:0005829">
    <property type="term" value="C:cytosol"/>
    <property type="evidence" value="ECO:0007669"/>
    <property type="project" value="TreeGrafter"/>
</dbReference>
<dbReference type="InterPro" id="IPR019813">
    <property type="entry name" value="Translation_initiation_fac3_CS"/>
</dbReference>
<protein>
    <recommendedName>
        <fullName evidence="4 5">Translation initiation factor IF-3</fullName>
    </recommendedName>
</protein>